<evidence type="ECO:0000313" key="10">
    <source>
        <dbReference type="EMBL" id="MBA2175238.1"/>
    </source>
</evidence>
<dbReference type="SUPFAM" id="SSF53901">
    <property type="entry name" value="Thiolase-like"/>
    <property type="match status" value="2"/>
</dbReference>
<evidence type="ECO:0000259" key="8">
    <source>
        <dbReference type="Pfam" id="PF00108"/>
    </source>
</evidence>
<evidence type="ECO:0000256" key="6">
    <source>
        <dbReference type="PIRSR" id="PIRSR000429-1"/>
    </source>
</evidence>
<sequence length="395" mass="41590">MRKTVIVSGARTPFGKFGGGLAPLTAAQLGGIAIKAALERSNFKPEDVGEVIMGTVLQGGQGQLPSRQASREAGIPWDVKTETVNKVCASGMRSVTMADQFIRLGDEDVIVAGGMESMSNAPYFMPKARWGLRMGDASVKDMMVHDGLTCSFEQVHMGNYGNRTAEEFELTREAQDEWSYRSHQRAVKATEDGVLAEEIVPVEVPQRKGDPVVVGQDEAPRKSTTIEALSKLRPVFDPQGTITAGNAPGVNDGAAAMLLMSDEKAEQIGATPLATIIAHDEIAVEAQDFPQTPGLVINKILEKAGKSIDEIDLFEVNEAFAAVSLASGKIAGLDPEKVNVNGGAVALGHPIGASGARILLTLAYELKRRGGGVGIAAICSGGGQGDAVMIEVPKQ</sequence>
<feature type="active site" description="Acyl-thioester intermediate" evidence="6">
    <location>
        <position position="88"/>
    </location>
</feature>
<dbReference type="Pfam" id="PF00108">
    <property type="entry name" value="Thiolase_N"/>
    <property type="match status" value="1"/>
</dbReference>
<protein>
    <recommendedName>
        <fullName evidence="2">acetyl-CoA C-acetyltransferase</fullName>
        <ecNumber evidence="2">2.3.1.9</ecNumber>
    </recommendedName>
    <alternativeName>
        <fullName evidence="5">Acetoacetyl-CoA thiolase</fullName>
    </alternativeName>
</protein>
<dbReference type="NCBIfam" id="TIGR01930">
    <property type="entry name" value="AcCoA-C-Actrans"/>
    <property type="match status" value="1"/>
</dbReference>
<dbReference type="PROSITE" id="PS00737">
    <property type="entry name" value="THIOLASE_2"/>
    <property type="match status" value="1"/>
</dbReference>
<dbReference type="InterPro" id="IPR002155">
    <property type="entry name" value="Thiolase"/>
</dbReference>
<dbReference type="FunFam" id="3.40.47.10:FF:000010">
    <property type="entry name" value="Acetyl-CoA acetyltransferase (Thiolase)"/>
    <property type="match status" value="1"/>
</dbReference>
<dbReference type="EMBL" id="JACEFG010000002">
    <property type="protein sequence ID" value="MBA2175238.1"/>
    <property type="molecule type" value="Genomic_DNA"/>
</dbReference>
<reference evidence="10 11" key="1">
    <citation type="journal article" date="2004" name="Extremophiles">
        <title>Halobacillus locisalis sp. nov., a halophilic bacterium isolated from a marine solar saltern of the Yellow Sea in Korea.</title>
        <authorList>
            <person name="Yoon J.H."/>
            <person name="Kang K.H."/>
            <person name="Oh T.K."/>
            <person name="Park Y.H."/>
        </authorList>
    </citation>
    <scope>NUCLEOTIDE SEQUENCE [LARGE SCALE GENOMIC DNA]</scope>
    <source>
        <strain evidence="10 11">KCTC 3788</strain>
    </source>
</reference>
<dbReference type="InterPro" id="IPR020616">
    <property type="entry name" value="Thiolase_N"/>
</dbReference>
<evidence type="ECO:0000256" key="4">
    <source>
        <dbReference type="ARBA" id="ARBA00023315"/>
    </source>
</evidence>
<proteinExistence type="inferred from homology"/>
<dbReference type="PIRSF" id="PIRSF000429">
    <property type="entry name" value="Ac-CoA_Ac_transf"/>
    <property type="match status" value="1"/>
</dbReference>
<evidence type="ECO:0000256" key="5">
    <source>
        <dbReference type="ARBA" id="ARBA00030755"/>
    </source>
</evidence>
<feature type="domain" description="Thiolase C-terminal" evidence="9">
    <location>
        <begin position="271"/>
        <end position="391"/>
    </location>
</feature>
<dbReference type="InterPro" id="IPR016039">
    <property type="entry name" value="Thiolase-like"/>
</dbReference>
<dbReference type="AlphaFoldDB" id="A0A838CTL4"/>
<keyword evidence="4 7" id="KW-0012">Acyltransferase</keyword>
<evidence type="ECO:0000259" key="9">
    <source>
        <dbReference type="Pfam" id="PF02803"/>
    </source>
</evidence>
<dbReference type="InterPro" id="IPR020617">
    <property type="entry name" value="Thiolase_C"/>
</dbReference>
<evidence type="ECO:0000256" key="3">
    <source>
        <dbReference type="ARBA" id="ARBA00022679"/>
    </source>
</evidence>
<dbReference type="NCBIfam" id="NF006086">
    <property type="entry name" value="PRK08235.1"/>
    <property type="match status" value="1"/>
</dbReference>
<comment type="similarity">
    <text evidence="1 7">Belongs to the thiolase-like superfamily. Thiolase family.</text>
</comment>
<keyword evidence="11" id="KW-1185">Reference proteome</keyword>
<dbReference type="PROSITE" id="PS00099">
    <property type="entry name" value="THIOLASE_3"/>
    <property type="match status" value="1"/>
</dbReference>
<dbReference type="Pfam" id="PF02803">
    <property type="entry name" value="Thiolase_C"/>
    <property type="match status" value="1"/>
</dbReference>
<gene>
    <name evidence="10" type="ORF">H0266_10060</name>
</gene>
<evidence type="ECO:0000256" key="2">
    <source>
        <dbReference type="ARBA" id="ARBA00012705"/>
    </source>
</evidence>
<dbReference type="CDD" id="cd00751">
    <property type="entry name" value="thiolase"/>
    <property type="match status" value="1"/>
</dbReference>
<evidence type="ECO:0000256" key="1">
    <source>
        <dbReference type="ARBA" id="ARBA00010982"/>
    </source>
</evidence>
<dbReference type="PANTHER" id="PTHR18919:SF107">
    <property type="entry name" value="ACETYL-COA ACETYLTRANSFERASE, CYTOSOLIC"/>
    <property type="match status" value="1"/>
</dbReference>
<keyword evidence="3 7" id="KW-0808">Transferase</keyword>
<dbReference type="GO" id="GO:0003985">
    <property type="term" value="F:acetyl-CoA C-acetyltransferase activity"/>
    <property type="evidence" value="ECO:0007669"/>
    <property type="project" value="UniProtKB-EC"/>
</dbReference>
<accession>A0A838CTL4</accession>
<organism evidence="10 11">
    <name type="scientific">Halobacillus locisalis</name>
    <dbReference type="NCBI Taxonomy" id="220753"/>
    <lineage>
        <taxon>Bacteria</taxon>
        <taxon>Bacillati</taxon>
        <taxon>Bacillota</taxon>
        <taxon>Bacilli</taxon>
        <taxon>Bacillales</taxon>
        <taxon>Bacillaceae</taxon>
        <taxon>Halobacillus</taxon>
    </lineage>
</organism>
<dbReference type="Gene3D" id="3.40.47.10">
    <property type="match status" value="2"/>
</dbReference>
<feature type="domain" description="Thiolase N-terminal" evidence="8">
    <location>
        <begin position="5"/>
        <end position="262"/>
    </location>
</feature>
<comment type="caution">
    <text evidence="10">The sequence shown here is derived from an EMBL/GenBank/DDBJ whole genome shotgun (WGS) entry which is preliminary data.</text>
</comment>
<feature type="active site" description="Proton acceptor" evidence="6">
    <location>
        <position position="349"/>
    </location>
</feature>
<dbReference type="PROSITE" id="PS00098">
    <property type="entry name" value="THIOLASE_1"/>
    <property type="match status" value="1"/>
</dbReference>
<dbReference type="InterPro" id="IPR020610">
    <property type="entry name" value="Thiolase_AS"/>
</dbReference>
<dbReference type="InterPro" id="IPR020615">
    <property type="entry name" value="Thiolase_acyl_enz_int_AS"/>
</dbReference>
<dbReference type="PANTHER" id="PTHR18919">
    <property type="entry name" value="ACETYL-COA C-ACYLTRANSFERASE"/>
    <property type="match status" value="1"/>
</dbReference>
<dbReference type="InterPro" id="IPR020613">
    <property type="entry name" value="Thiolase_CS"/>
</dbReference>
<dbReference type="EC" id="2.3.1.9" evidence="2"/>
<evidence type="ECO:0000313" key="11">
    <source>
        <dbReference type="Proteomes" id="UP000571017"/>
    </source>
</evidence>
<dbReference type="Proteomes" id="UP000571017">
    <property type="component" value="Unassembled WGS sequence"/>
</dbReference>
<evidence type="ECO:0000256" key="7">
    <source>
        <dbReference type="RuleBase" id="RU003557"/>
    </source>
</evidence>
<dbReference type="RefSeq" id="WP_181472266.1">
    <property type="nucleotide sequence ID" value="NZ_JACEFG010000002.1"/>
</dbReference>
<name>A0A838CTL4_9BACI</name>
<feature type="active site" description="Proton acceptor" evidence="6">
    <location>
        <position position="379"/>
    </location>
</feature>